<name>A0A837HQ46_9BACT</name>
<dbReference type="InterPro" id="IPR026669">
    <property type="entry name" value="Arsenite_MeTrfase-like"/>
</dbReference>
<evidence type="ECO:0000256" key="1">
    <source>
        <dbReference type="ARBA" id="ARBA00022679"/>
    </source>
</evidence>
<evidence type="ECO:0000256" key="3">
    <source>
        <dbReference type="ARBA" id="ARBA00034487"/>
    </source>
</evidence>
<evidence type="ECO:0000256" key="5">
    <source>
        <dbReference type="ARBA" id="ARBA00034545"/>
    </source>
</evidence>
<evidence type="ECO:0000256" key="7">
    <source>
        <dbReference type="ARBA" id="ARBA00047943"/>
    </source>
</evidence>
<comment type="similarity">
    <text evidence="3">Belongs to the methyltransferase superfamily. Arsenite methyltransferase family.</text>
</comment>
<dbReference type="Proteomes" id="UP000033998">
    <property type="component" value="Unassembled WGS sequence"/>
</dbReference>
<dbReference type="InterPro" id="IPR029063">
    <property type="entry name" value="SAM-dependent_MTases_sf"/>
</dbReference>
<dbReference type="EMBL" id="LBWE01000010">
    <property type="protein sequence ID" value="KKR01205.1"/>
    <property type="molecule type" value="Genomic_DNA"/>
</dbReference>
<dbReference type="AlphaFoldDB" id="A0A837HQ46"/>
<evidence type="ECO:0000313" key="10">
    <source>
        <dbReference type="EMBL" id="KKR01205.1"/>
    </source>
</evidence>
<protein>
    <recommendedName>
        <fullName evidence="5">Arsenite methyltransferase</fullName>
        <ecNumber evidence="4">2.1.1.137</ecNumber>
    </recommendedName>
</protein>
<comment type="caution">
    <text evidence="10">The sequence shown here is derived from an EMBL/GenBank/DDBJ whole genome shotgun (WGS) entry which is preliminary data.</text>
</comment>
<evidence type="ECO:0000256" key="8">
    <source>
        <dbReference type="ARBA" id="ARBA00048428"/>
    </source>
</evidence>
<evidence type="ECO:0000256" key="4">
    <source>
        <dbReference type="ARBA" id="ARBA00034521"/>
    </source>
</evidence>
<evidence type="ECO:0000259" key="9">
    <source>
        <dbReference type="Pfam" id="PF13847"/>
    </source>
</evidence>
<keyword evidence="10" id="KW-0489">Methyltransferase</keyword>
<sequence>MFTDPVKNLKMLPLRDDDIVADLGAGTGYYSLAAGELVPQGKVYAVEIVKDFLTTIKNKVKDAKLNNIHIIWGNIEKINGTKIGDGIANVVLASNVLFQVEDKNTFIEEIKRILKPKGKVLLVDWSSDSFSPKGTISSTKARELFEAKGFILERDIDAGEHHYGMILIKGN</sequence>
<organism evidence="10 11">
    <name type="scientific">Candidatus Nomurabacteria bacterium GW2011_GWD2_39_12</name>
    <dbReference type="NCBI Taxonomy" id="1618759"/>
    <lineage>
        <taxon>Bacteria</taxon>
        <taxon>Candidatus Nomuraibacteriota</taxon>
    </lineage>
</organism>
<dbReference type="Pfam" id="PF13847">
    <property type="entry name" value="Methyltransf_31"/>
    <property type="match status" value="1"/>
</dbReference>
<evidence type="ECO:0000313" key="11">
    <source>
        <dbReference type="Proteomes" id="UP000033998"/>
    </source>
</evidence>
<dbReference type="InterPro" id="IPR025714">
    <property type="entry name" value="Methyltranfer_dom"/>
</dbReference>
<gene>
    <name evidence="10" type="ORF">UT27_C0010G0012</name>
</gene>
<comment type="catalytic activity">
    <reaction evidence="8">
        <text>arsenic triglutathione + 3 [thioredoxin]-dithiol + 3 S-adenosyl-L-methionine = trimethylarsine + 3 [thioredoxin]-disulfide + 3 glutathione + 3 S-adenosyl-L-homocysteine + 3 H(+)</text>
        <dbReference type="Rhea" id="RHEA:69432"/>
        <dbReference type="Rhea" id="RHEA-COMP:10698"/>
        <dbReference type="Rhea" id="RHEA-COMP:10700"/>
        <dbReference type="ChEBI" id="CHEBI:15378"/>
        <dbReference type="ChEBI" id="CHEBI:27130"/>
        <dbReference type="ChEBI" id="CHEBI:29950"/>
        <dbReference type="ChEBI" id="CHEBI:50058"/>
        <dbReference type="ChEBI" id="CHEBI:57856"/>
        <dbReference type="ChEBI" id="CHEBI:57925"/>
        <dbReference type="ChEBI" id="CHEBI:59789"/>
        <dbReference type="ChEBI" id="CHEBI:183640"/>
        <dbReference type="EC" id="2.1.1.137"/>
    </reaction>
</comment>
<keyword evidence="2" id="KW-0949">S-adenosyl-L-methionine</keyword>
<dbReference type="Gene3D" id="3.40.50.150">
    <property type="entry name" value="Vaccinia Virus protein VP39"/>
    <property type="match status" value="1"/>
</dbReference>
<evidence type="ECO:0000256" key="6">
    <source>
        <dbReference type="ARBA" id="ARBA00047941"/>
    </source>
</evidence>
<dbReference type="EC" id="2.1.1.137" evidence="4"/>
<feature type="domain" description="Methyltransferase" evidence="9">
    <location>
        <begin position="16"/>
        <end position="128"/>
    </location>
</feature>
<dbReference type="PANTHER" id="PTHR43675">
    <property type="entry name" value="ARSENITE METHYLTRANSFERASE"/>
    <property type="match status" value="1"/>
</dbReference>
<dbReference type="GO" id="GO:0030791">
    <property type="term" value="F:arsenite methyltransferase activity"/>
    <property type="evidence" value="ECO:0007669"/>
    <property type="project" value="UniProtKB-EC"/>
</dbReference>
<reference evidence="10 11" key="1">
    <citation type="journal article" date="2015" name="Nature">
        <title>rRNA introns, odd ribosomes, and small enigmatic genomes across a large radiation of phyla.</title>
        <authorList>
            <person name="Brown C.T."/>
            <person name="Hug L.A."/>
            <person name="Thomas B.C."/>
            <person name="Sharon I."/>
            <person name="Castelle C.J."/>
            <person name="Singh A."/>
            <person name="Wilkins M.J."/>
            <person name="Williams K.H."/>
            <person name="Banfield J.F."/>
        </authorList>
    </citation>
    <scope>NUCLEOTIDE SEQUENCE [LARGE SCALE GENOMIC DNA]</scope>
</reference>
<comment type="catalytic activity">
    <reaction evidence="7">
        <text>arsenic triglutathione + 2 [thioredoxin]-dithiol + 2 S-adenosyl-L-methionine + H2O = dimethylarsinous acid + 2 [thioredoxin]-disulfide + 3 glutathione + 2 S-adenosyl-L-homocysteine + 2 H(+)</text>
        <dbReference type="Rhea" id="RHEA:69464"/>
        <dbReference type="Rhea" id="RHEA-COMP:10698"/>
        <dbReference type="Rhea" id="RHEA-COMP:10700"/>
        <dbReference type="ChEBI" id="CHEBI:15377"/>
        <dbReference type="ChEBI" id="CHEBI:15378"/>
        <dbReference type="ChEBI" id="CHEBI:23808"/>
        <dbReference type="ChEBI" id="CHEBI:29950"/>
        <dbReference type="ChEBI" id="CHEBI:50058"/>
        <dbReference type="ChEBI" id="CHEBI:57856"/>
        <dbReference type="ChEBI" id="CHEBI:57925"/>
        <dbReference type="ChEBI" id="CHEBI:59789"/>
        <dbReference type="ChEBI" id="CHEBI:183640"/>
        <dbReference type="EC" id="2.1.1.137"/>
    </reaction>
</comment>
<evidence type="ECO:0000256" key="2">
    <source>
        <dbReference type="ARBA" id="ARBA00022691"/>
    </source>
</evidence>
<comment type="catalytic activity">
    <reaction evidence="6">
        <text>arsenic triglutathione + [thioredoxin]-dithiol + S-adenosyl-L-methionine + 2 H2O = methylarsonous acid + [thioredoxin]-disulfide + 3 glutathione + S-adenosyl-L-homocysteine + H(+)</text>
        <dbReference type="Rhea" id="RHEA:69460"/>
        <dbReference type="Rhea" id="RHEA-COMP:10698"/>
        <dbReference type="Rhea" id="RHEA-COMP:10700"/>
        <dbReference type="ChEBI" id="CHEBI:15377"/>
        <dbReference type="ChEBI" id="CHEBI:15378"/>
        <dbReference type="ChEBI" id="CHEBI:17826"/>
        <dbReference type="ChEBI" id="CHEBI:29950"/>
        <dbReference type="ChEBI" id="CHEBI:50058"/>
        <dbReference type="ChEBI" id="CHEBI:57856"/>
        <dbReference type="ChEBI" id="CHEBI:57925"/>
        <dbReference type="ChEBI" id="CHEBI:59789"/>
        <dbReference type="ChEBI" id="CHEBI:183640"/>
        <dbReference type="EC" id="2.1.1.137"/>
    </reaction>
</comment>
<dbReference type="GO" id="GO:0032259">
    <property type="term" value="P:methylation"/>
    <property type="evidence" value="ECO:0007669"/>
    <property type="project" value="UniProtKB-KW"/>
</dbReference>
<proteinExistence type="inferred from homology"/>
<dbReference type="PANTHER" id="PTHR43675:SF8">
    <property type="entry name" value="ARSENITE METHYLTRANSFERASE"/>
    <property type="match status" value="1"/>
</dbReference>
<accession>A0A837HQ46</accession>
<keyword evidence="1 10" id="KW-0808">Transferase</keyword>
<dbReference type="CDD" id="cd02440">
    <property type="entry name" value="AdoMet_MTases"/>
    <property type="match status" value="1"/>
</dbReference>
<dbReference type="SUPFAM" id="SSF53335">
    <property type="entry name" value="S-adenosyl-L-methionine-dependent methyltransferases"/>
    <property type="match status" value="1"/>
</dbReference>